<feature type="domain" description="C2H2-type" evidence="1">
    <location>
        <begin position="48"/>
        <end position="70"/>
    </location>
</feature>
<dbReference type="EMBL" id="LNQE01001916">
    <property type="protein sequence ID" value="KUG02583.1"/>
    <property type="molecule type" value="Genomic_DNA"/>
</dbReference>
<evidence type="ECO:0000259" key="1">
    <source>
        <dbReference type="PROSITE" id="PS00028"/>
    </source>
</evidence>
<comment type="caution">
    <text evidence="2">The sequence shown here is derived from an EMBL/GenBank/DDBJ whole genome shotgun (WGS) entry which is preliminary data.</text>
</comment>
<evidence type="ECO:0000313" key="2">
    <source>
        <dbReference type="EMBL" id="KUG02583.1"/>
    </source>
</evidence>
<dbReference type="InterPro" id="IPR013087">
    <property type="entry name" value="Znf_C2H2_type"/>
</dbReference>
<dbReference type="AlphaFoldDB" id="A0A0W8E1N1"/>
<organism evidence="2">
    <name type="scientific">hydrocarbon metagenome</name>
    <dbReference type="NCBI Taxonomy" id="938273"/>
    <lineage>
        <taxon>unclassified sequences</taxon>
        <taxon>metagenomes</taxon>
        <taxon>ecological metagenomes</taxon>
    </lineage>
</organism>
<reference evidence="2" key="1">
    <citation type="journal article" date="2015" name="Proc. Natl. Acad. Sci. U.S.A.">
        <title>Networks of energetic and metabolic interactions define dynamics in microbial communities.</title>
        <authorList>
            <person name="Embree M."/>
            <person name="Liu J.K."/>
            <person name="Al-Bassam M.M."/>
            <person name="Zengler K."/>
        </authorList>
    </citation>
    <scope>NUCLEOTIDE SEQUENCE</scope>
</reference>
<name>A0A0W8E1N1_9ZZZZ</name>
<sequence>MSINCGEIPEKILEQLRTLFQWAENGSKCTIEDIDKYNIAWEIKGWKCSFCQERYFTFEEAVKHERITYHMTM</sequence>
<protein>
    <recommendedName>
        <fullName evidence="1">C2H2-type domain-containing protein</fullName>
    </recommendedName>
</protein>
<proteinExistence type="predicted"/>
<dbReference type="PROSITE" id="PS00028">
    <property type="entry name" value="ZINC_FINGER_C2H2_1"/>
    <property type="match status" value="1"/>
</dbReference>
<accession>A0A0W8E1N1</accession>
<gene>
    <name evidence="2" type="ORF">ASZ90_019951</name>
</gene>